<dbReference type="GO" id="GO:0005737">
    <property type="term" value="C:cytoplasm"/>
    <property type="evidence" value="ECO:0007669"/>
    <property type="project" value="UniProtKB-SubCell"/>
</dbReference>
<comment type="subcellular location">
    <subcellularLocation>
        <location evidence="4">Cytoplasm</location>
    </subcellularLocation>
</comment>
<evidence type="ECO:0000256" key="4">
    <source>
        <dbReference type="HAMAP-Rule" id="MF_01185"/>
    </source>
</evidence>
<evidence type="ECO:0000313" key="5">
    <source>
        <dbReference type="EMBL" id="TXC90978.1"/>
    </source>
</evidence>
<keyword evidence="1 4" id="KW-0963">Cytoplasm</keyword>
<protein>
    <recommendedName>
        <fullName evidence="4">Flagellar assembly factor FliW</fullName>
    </recommendedName>
</protein>
<proteinExistence type="inferred from homology"/>
<dbReference type="InterPro" id="IPR024046">
    <property type="entry name" value="Flagellar_assmbl_FliW_dom_sf"/>
</dbReference>
<dbReference type="Pfam" id="PF02623">
    <property type="entry name" value="FliW"/>
    <property type="match status" value="1"/>
</dbReference>
<dbReference type="InterPro" id="IPR003775">
    <property type="entry name" value="Flagellar_assembly_factor_FliW"/>
</dbReference>
<dbReference type="PANTHER" id="PTHR39190">
    <property type="entry name" value="FLAGELLAR ASSEMBLY FACTOR FLIW"/>
    <property type="match status" value="1"/>
</dbReference>
<keyword evidence="5" id="KW-0282">Flagellum</keyword>
<evidence type="ECO:0000256" key="2">
    <source>
        <dbReference type="ARBA" id="ARBA00022795"/>
    </source>
</evidence>
<reference evidence="5 6" key="1">
    <citation type="journal article" date="2005" name="Int. J. Syst. Evol. Microbiol.">
        <title>Bacillus litoralis sp. nov., isolated from a tidal flat of the Yellow Sea in Korea.</title>
        <authorList>
            <person name="Yoon J.H."/>
            <person name="Oh T.K."/>
        </authorList>
    </citation>
    <scope>NUCLEOTIDE SEQUENCE [LARGE SCALE GENOMIC DNA]</scope>
    <source>
        <strain evidence="5 6">SW-211</strain>
    </source>
</reference>
<accession>A0A5C6VZH0</accession>
<comment type="subunit">
    <text evidence="4">Interacts with translational regulator CsrA and flagellin(s).</text>
</comment>
<dbReference type="NCBIfam" id="NF009793">
    <property type="entry name" value="PRK13285.1-1"/>
    <property type="match status" value="1"/>
</dbReference>
<dbReference type="EMBL" id="VOQF01000005">
    <property type="protein sequence ID" value="TXC90978.1"/>
    <property type="molecule type" value="Genomic_DNA"/>
</dbReference>
<keyword evidence="2 4" id="KW-1005">Bacterial flagellum biogenesis</keyword>
<dbReference type="OrthoDB" id="9801235at2"/>
<dbReference type="HAMAP" id="MF_01185">
    <property type="entry name" value="FliW"/>
    <property type="match status" value="1"/>
</dbReference>
<keyword evidence="5" id="KW-0966">Cell projection</keyword>
<keyword evidence="6" id="KW-1185">Reference proteome</keyword>
<gene>
    <name evidence="4 5" type="primary">fliW</name>
    <name evidence="5" type="ORF">FS935_08710</name>
</gene>
<keyword evidence="5" id="KW-0969">Cilium</keyword>
<dbReference type="GO" id="GO:0006417">
    <property type="term" value="P:regulation of translation"/>
    <property type="evidence" value="ECO:0007669"/>
    <property type="project" value="UniProtKB-KW"/>
</dbReference>
<evidence type="ECO:0000256" key="3">
    <source>
        <dbReference type="ARBA" id="ARBA00022845"/>
    </source>
</evidence>
<dbReference type="Proteomes" id="UP000321363">
    <property type="component" value="Unassembled WGS sequence"/>
</dbReference>
<name>A0A5C6VZH0_9BACI</name>
<sequence>MVIQTKYHGEMNLDEKEVLHFPSGIPGFLEEKKFVLVPLDHNSPFVILQSIRSADLGFVVVNPFDFTQEYEFKLSDGEKERLQIEDNFSISVYTILTLKEPFEESTVNLQGPIIINENKKLAKQIILSDSTYTTKHKLFIEKTAK</sequence>
<comment type="similarity">
    <text evidence="4">Belongs to the FliW family.</text>
</comment>
<keyword evidence="3 4" id="KW-0810">Translation regulation</keyword>
<dbReference type="GO" id="GO:0044780">
    <property type="term" value="P:bacterial-type flagellum assembly"/>
    <property type="evidence" value="ECO:0007669"/>
    <property type="project" value="UniProtKB-UniRule"/>
</dbReference>
<dbReference type="AlphaFoldDB" id="A0A5C6VZH0"/>
<keyword evidence="4" id="KW-0143">Chaperone</keyword>
<dbReference type="Gene3D" id="2.30.290.10">
    <property type="entry name" value="BH3618-like"/>
    <property type="match status" value="1"/>
</dbReference>
<evidence type="ECO:0000313" key="6">
    <source>
        <dbReference type="Proteomes" id="UP000321363"/>
    </source>
</evidence>
<dbReference type="RefSeq" id="WP_146947623.1">
    <property type="nucleotide sequence ID" value="NZ_VOQF01000005.1"/>
</dbReference>
<dbReference type="SUPFAM" id="SSF141457">
    <property type="entry name" value="BH3618-like"/>
    <property type="match status" value="1"/>
</dbReference>
<organism evidence="5 6">
    <name type="scientific">Metabacillus litoralis</name>
    <dbReference type="NCBI Taxonomy" id="152268"/>
    <lineage>
        <taxon>Bacteria</taxon>
        <taxon>Bacillati</taxon>
        <taxon>Bacillota</taxon>
        <taxon>Bacilli</taxon>
        <taxon>Bacillales</taxon>
        <taxon>Bacillaceae</taxon>
        <taxon>Metabacillus</taxon>
    </lineage>
</organism>
<comment type="caution">
    <text evidence="5">The sequence shown here is derived from an EMBL/GenBank/DDBJ whole genome shotgun (WGS) entry which is preliminary data.</text>
</comment>
<evidence type="ECO:0000256" key="1">
    <source>
        <dbReference type="ARBA" id="ARBA00022490"/>
    </source>
</evidence>
<dbReference type="PANTHER" id="PTHR39190:SF1">
    <property type="entry name" value="FLAGELLAR ASSEMBLY FACTOR FLIW"/>
    <property type="match status" value="1"/>
</dbReference>
<comment type="function">
    <text evidence="4">Acts as an anti-CsrA protein, binds CsrA and prevents it from repressing translation of its target genes, one of which is flagellin. Binds to flagellin and participates in the assembly of the flagellum.</text>
</comment>